<feature type="compositionally biased region" description="Basic residues" evidence="1">
    <location>
        <begin position="354"/>
        <end position="370"/>
    </location>
</feature>
<dbReference type="OrthoDB" id="5596221at2759"/>
<proteinExistence type="predicted"/>
<keyword evidence="3" id="KW-1185">Reference proteome</keyword>
<feature type="region of interest" description="Disordered" evidence="1">
    <location>
        <begin position="1"/>
        <end position="63"/>
    </location>
</feature>
<name>A0A9W8A3P6_9FUNG</name>
<accession>A0A9W8A3P6</accession>
<dbReference type="Proteomes" id="UP001150538">
    <property type="component" value="Unassembled WGS sequence"/>
</dbReference>
<feature type="compositionally biased region" description="Polar residues" evidence="1">
    <location>
        <begin position="394"/>
        <end position="410"/>
    </location>
</feature>
<feature type="region of interest" description="Disordered" evidence="1">
    <location>
        <begin position="512"/>
        <end position="537"/>
    </location>
</feature>
<feature type="compositionally biased region" description="Acidic residues" evidence="1">
    <location>
        <begin position="578"/>
        <end position="587"/>
    </location>
</feature>
<sequence>MSPLPEGSVVENDPDNTSMDVENSQPNSNSNGGSNSKQTGDKKQTSGMPNRVKTRQDTDTARAQAFRKLLAALNEGFLSSDSEVSDTEDHDRDQKKAHKRKVSERTKKRPGRQSKSKHAEQGISDDEEYVQPESWSSDEYGSDMDFEDSAAPEQFDLSTDSGREAAAKRAKKEKRLQEKKLILRIKMAKKNQEEHQAKDDQPKELRFEDIDWSEVDLETINGILARREELRQRQMAMESGVSGGDASNYDITSSRLKKSSLAPPPIKIDRPKPVTPVPETVTEEPVSSKDLPSADSINQNHEQSSITSILAAAQASDEVHGPMTSESVAHQPIEDHTSDHVDDTPSRRPATSGKRGRPRGRPRGRGRGGRTPRSQTRQKEVAGTNTPLHLPPKSSGQNYTSETPTQAEYSTPISNRIFQSNFGAFQQFYDTGVESIIGGSRRGRCQQGLTREDSSGNANAKRDMRVVLQYELSHEQNLLKSLQSEIMDKLAQLKTEERLLRIVVGDQLTISDDEQDPLDSDLGFASSGAPQYTSTPLKDFSPGAVSYSHFTQSMDSNSRAHDAYHEDGGGDSSLSDMSDSEASEDEEVARNALKNLISQIDESA</sequence>
<gene>
    <name evidence="2" type="ORF">H4219_000520</name>
</gene>
<feature type="compositionally biased region" description="Basic and acidic residues" evidence="1">
    <location>
        <begin position="558"/>
        <end position="568"/>
    </location>
</feature>
<organism evidence="2 3">
    <name type="scientific">Mycoemilia scoparia</name>
    <dbReference type="NCBI Taxonomy" id="417184"/>
    <lineage>
        <taxon>Eukaryota</taxon>
        <taxon>Fungi</taxon>
        <taxon>Fungi incertae sedis</taxon>
        <taxon>Zoopagomycota</taxon>
        <taxon>Kickxellomycotina</taxon>
        <taxon>Kickxellomycetes</taxon>
        <taxon>Kickxellales</taxon>
        <taxon>Kickxellaceae</taxon>
        <taxon>Mycoemilia</taxon>
    </lineage>
</organism>
<feature type="compositionally biased region" description="Basic residues" evidence="1">
    <location>
        <begin position="95"/>
        <end position="116"/>
    </location>
</feature>
<comment type="caution">
    <text evidence="2">The sequence shown here is derived from an EMBL/GenBank/DDBJ whole genome shotgun (WGS) entry which is preliminary data.</text>
</comment>
<evidence type="ECO:0000256" key="1">
    <source>
        <dbReference type="SAM" id="MobiDB-lite"/>
    </source>
</evidence>
<protein>
    <submittedName>
        <fullName evidence="2">Uncharacterized protein</fullName>
    </submittedName>
</protein>
<feature type="compositionally biased region" description="Basic and acidic residues" evidence="1">
    <location>
        <begin position="332"/>
        <end position="346"/>
    </location>
</feature>
<feature type="region of interest" description="Disordered" evidence="1">
    <location>
        <begin position="76"/>
        <end position="174"/>
    </location>
</feature>
<reference evidence="2" key="1">
    <citation type="submission" date="2022-07" db="EMBL/GenBank/DDBJ databases">
        <title>Phylogenomic reconstructions and comparative analyses of Kickxellomycotina fungi.</title>
        <authorList>
            <person name="Reynolds N.K."/>
            <person name="Stajich J.E."/>
            <person name="Barry K."/>
            <person name="Grigoriev I.V."/>
            <person name="Crous P."/>
            <person name="Smith M.E."/>
        </authorList>
    </citation>
    <scope>NUCLEOTIDE SEQUENCE</scope>
    <source>
        <strain evidence="2">NBRC 100468</strain>
    </source>
</reference>
<feature type="region of interest" description="Disordered" evidence="1">
    <location>
        <begin position="551"/>
        <end position="587"/>
    </location>
</feature>
<evidence type="ECO:0000313" key="2">
    <source>
        <dbReference type="EMBL" id="KAJ1921786.1"/>
    </source>
</evidence>
<dbReference type="EMBL" id="JANBPU010000003">
    <property type="protein sequence ID" value="KAJ1921786.1"/>
    <property type="molecule type" value="Genomic_DNA"/>
</dbReference>
<feature type="region of interest" description="Disordered" evidence="1">
    <location>
        <begin position="235"/>
        <end position="410"/>
    </location>
</feature>
<feature type="compositionally biased region" description="Low complexity" evidence="1">
    <location>
        <begin position="23"/>
        <end position="36"/>
    </location>
</feature>
<feature type="compositionally biased region" description="Acidic residues" evidence="1">
    <location>
        <begin position="140"/>
        <end position="150"/>
    </location>
</feature>
<feature type="compositionally biased region" description="Polar residues" evidence="1">
    <location>
        <begin position="295"/>
        <end position="308"/>
    </location>
</feature>
<dbReference type="AlphaFoldDB" id="A0A9W8A3P6"/>
<evidence type="ECO:0000313" key="3">
    <source>
        <dbReference type="Proteomes" id="UP001150538"/>
    </source>
</evidence>